<organism evidence="3">
    <name type="scientific">Callorhinchus milii</name>
    <name type="common">Ghost shark</name>
    <dbReference type="NCBI Taxonomy" id="7868"/>
    <lineage>
        <taxon>Eukaryota</taxon>
        <taxon>Metazoa</taxon>
        <taxon>Chordata</taxon>
        <taxon>Craniata</taxon>
        <taxon>Vertebrata</taxon>
        <taxon>Chondrichthyes</taxon>
        <taxon>Holocephali</taxon>
        <taxon>Chimaeriformes</taxon>
        <taxon>Callorhinchidae</taxon>
        <taxon>Callorhinchus</taxon>
    </lineage>
</organism>
<feature type="region of interest" description="Disordered" evidence="1">
    <location>
        <begin position="54"/>
        <end position="84"/>
    </location>
</feature>
<dbReference type="Pfam" id="PF21373">
    <property type="entry name" value="ZNHIT3_C"/>
    <property type="match status" value="1"/>
</dbReference>
<feature type="non-terminal residue" evidence="3">
    <location>
        <position position="1"/>
    </location>
</feature>
<feature type="compositionally biased region" description="Polar residues" evidence="1">
    <location>
        <begin position="73"/>
        <end position="84"/>
    </location>
</feature>
<dbReference type="AlphaFoldDB" id="V9LHT8"/>
<name>V9LHT8_CALMI</name>
<sequence>SLSRGRDVLRDGRRSSAAPEILHSRQSSCFFFVVSLSSCSVGCYKRHQDDCKPQESKTISTASEVSPALRVSPQDSTGHSCSAHNVQDENEESDWVAQNKLSLLADSEELKSLLCNPHLRDLLLTVDQARDKGSLMKTVMQEPIFVEFADQCLQIVEPRIKKTEFLHCN</sequence>
<dbReference type="InterPro" id="IPR048371">
    <property type="entry name" value="ZNHIT3_C"/>
</dbReference>
<evidence type="ECO:0000256" key="1">
    <source>
        <dbReference type="SAM" id="MobiDB-lite"/>
    </source>
</evidence>
<protein>
    <submittedName>
        <fullName evidence="3">Zinc finger HIT domain-containing protein 3-like protein</fullName>
    </submittedName>
</protein>
<reference evidence="3" key="1">
    <citation type="journal article" date="2014" name="Nature">
        <title>Elephant shark genome provides unique insights into gnathostome evolution.</title>
        <authorList>
            <consortium name="International Elephant Shark Genome Sequencing Consortium"/>
            <person name="Venkatesh B."/>
            <person name="Lee A.P."/>
            <person name="Ravi V."/>
            <person name="Maurya A.K."/>
            <person name="Lian M.M."/>
            <person name="Swann J.B."/>
            <person name="Ohta Y."/>
            <person name="Flajnik M.F."/>
            <person name="Sutoh Y."/>
            <person name="Kasahara M."/>
            <person name="Hoon S."/>
            <person name="Gangu V."/>
            <person name="Roy S.W."/>
            <person name="Irimia M."/>
            <person name="Korzh V."/>
            <person name="Kondrychyn I."/>
            <person name="Lim Z.W."/>
            <person name="Tay B.H."/>
            <person name="Tohari S."/>
            <person name="Kong K.W."/>
            <person name="Ho S."/>
            <person name="Lorente-Galdos B."/>
            <person name="Quilez J."/>
            <person name="Marques-Bonet T."/>
            <person name="Raney B.J."/>
            <person name="Ingham P.W."/>
            <person name="Tay A."/>
            <person name="Hillier L.W."/>
            <person name="Minx P."/>
            <person name="Boehm T."/>
            <person name="Wilson R.K."/>
            <person name="Brenner S."/>
            <person name="Warren W.C."/>
        </authorList>
    </citation>
    <scope>NUCLEOTIDE SEQUENCE</scope>
    <source>
        <tissue evidence="3">Gills</tissue>
    </source>
</reference>
<accession>V9LHT8</accession>
<proteinExistence type="evidence at transcript level"/>
<evidence type="ECO:0000259" key="2">
    <source>
        <dbReference type="Pfam" id="PF21373"/>
    </source>
</evidence>
<feature type="domain" description="Zinc finger HIT" evidence="2">
    <location>
        <begin position="100"/>
        <end position="156"/>
    </location>
</feature>
<dbReference type="EMBL" id="JW879671">
    <property type="protein sequence ID" value="AFP12188.1"/>
    <property type="molecule type" value="mRNA"/>
</dbReference>
<evidence type="ECO:0000313" key="3">
    <source>
        <dbReference type="EMBL" id="AFP12188.1"/>
    </source>
</evidence>